<keyword evidence="4 10" id="KW-0479">Metal-binding</keyword>
<sequence length="130" mass="13991">MGQSTSQVSASAPATCPIKHDSAINHQTAASTPAKCPIDHSGKSAPSPPPAQCPISHDNAELNPLNQMPTLSQAPAVNQSAELPTSRETSSIPRDASSRWEYPSPQQFYNALVRKAGRLRRNTSRRWCTS</sequence>
<comment type="similarity">
    <text evidence="2 10">Belongs to the cytochrome c-type heme lyase family.</text>
</comment>
<feature type="region of interest" description="Disordered" evidence="11">
    <location>
        <begin position="1"/>
        <end position="101"/>
    </location>
</feature>
<dbReference type="EC" id="4.4.1.17" evidence="10"/>
<comment type="catalytic activity">
    <reaction evidence="10">
        <text>holo-[cytochrome c] = apo-[cytochrome c] + heme b</text>
        <dbReference type="Rhea" id="RHEA:22648"/>
        <dbReference type="Rhea" id="RHEA-COMP:10725"/>
        <dbReference type="Rhea" id="RHEA-COMP:10726"/>
        <dbReference type="ChEBI" id="CHEBI:29950"/>
        <dbReference type="ChEBI" id="CHEBI:60344"/>
        <dbReference type="ChEBI" id="CHEBI:83739"/>
        <dbReference type="EC" id="4.4.1.17"/>
    </reaction>
</comment>
<dbReference type="GO" id="GO:0004408">
    <property type="term" value="F:holocytochrome-c synthase activity"/>
    <property type="evidence" value="ECO:0007669"/>
    <property type="project" value="UniProtKB-EC"/>
</dbReference>
<evidence type="ECO:0000256" key="7">
    <source>
        <dbReference type="ARBA" id="ARBA00023128"/>
    </source>
</evidence>
<evidence type="ECO:0000256" key="11">
    <source>
        <dbReference type="SAM" id="MobiDB-lite"/>
    </source>
</evidence>
<name>A0AAW0GA28_9APHY</name>
<comment type="caution">
    <text evidence="12">The sequence shown here is derived from an EMBL/GenBank/DDBJ whole genome shotgun (WGS) entry which is preliminary data.</text>
</comment>
<gene>
    <name evidence="12" type="ORF">QCA50_010670</name>
</gene>
<organism evidence="12 13">
    <name type="scientific">Cerrena zonata</name>
    <dbReference type="NCBI Taxonomy" id="2478898"/>
    <lineage>
        <taxon>Eukaryota</taxon>
        <taxon>Fungi</taxon>
        <taxon>Dikarya</taxon>
        <taxon>Basidiomycota</taxon>
        <taxon>Agaricomycotina</taxon>
        <taxon>Agaricomycetes</taxon>
        <taxon>Polyporales</taxon>
        <taxon>Cerrenaceae</taxon>
        <taxon>Cerrena</taxon>
    </lineage>
</organism>
<comment type="function">
    <text evidence="10">Lyase that catalyzes the covalent linking of the heme group to the cytochrome C apoprotein to produce the mature functional cytochrome.</text>
</comment>
<evidence type="ECO:0000313" key="13">
    <source>
        <dbReference type="Proteomes" id="UP001385951"/>
    </source>
</evidence>
<dbReference type="AlphaFoldDB" id="A0AAW0GA28"/>
<keyword evidence="5 10" id="KW-0999">Mitochondrion inner membrane</keyword>
<dbReference type="PANTHER" id="PTHR12743:SF3">
    <property type="entry name" value="HOLOCYTOCHROME-C SYNTHASE"/>
    <property type="match status" value="1"/>
</dbReference>
<keyword evidence="6 10" id="KW-0408">Iron</keyword>
<evidence type="ECO:0000256" key="9">
    <source>
        <dbReference type="ARBA" id="ARBA00023239"/>
    </source>
</evidence>
<evidence type="ECO:0000256" key="4">
    <source>
        <dbReference type="ARBA" id="ARBA00022723"/>
    </source>
</evidence>
<evidence type="ECO:0000256" key="5">
    <source>
        <dbReference type="ARBA" id="ARBA00022792"/>
    </source>
</evidence>
<keyword evidence="7 10" id="KW-0496">Mitochondrion</keyword>
<keyword evidence="9 10" id="KW-0456">Lyase</keyword>
<dbReference type="GO" id="GO:0005743">
    <property type="term" value="C:mitochondrial inner membrane"/>
    <property type="evidence" value="ECO:0007669"/>
    <property type="project" value="UniProtKB-SubCell"/>
</dbReference>
<comment type="subcellular location">
    <subcellularLocation>
        <location evidence="1 10">Mitochondrion inner membrane</location>
    </subcellularLocation>
</comment>
<evidence type="ECO:0000256" key="1">
    <source>
        <dbReference type="ARBA" id="ARBA00004273"/>
    </source>
</evidence>
<evidence type="ECO:0000256" key="8">
    <source>
        <dbReference type="ARBA" id="ARBA00023136"/>
    </source>
</evidence>
<dbReference type="Pfam" id="PF01265">
    <property type="entry name" value="Cyto_heme_lyase"/>
    <property type="match status" value="1"/>
</dbReference>
<accession>A0AAW0GA28</accession>
<evidence type="ECO:0000256" key="2">
    <source>
        <dbReference type="ARBA" id="ARBA00007255"/>
    </source>
</evidence>
<evidence type="ECO:0000313" key="12">
    <source>
        <dbReference type="EMBL" id="KAK7686446.1"/>
    </source>
</evidence>
<protein>
    <recommendedName>
        <fullName evidence="10">Holocytochrome c-type synthase</fullName>
        <ecNumber evidence="10">4.4.1.17</ecNumber>
    </recommendedName>
</protein>
<evidence type="ECO:0000256" key="3">
    <source>
        <dbReference type="ARBA" id="ARBA00022617"/>
    </source>
</evidence>
<keyword evidence="8 10" id="KW-0472">Membrane</keyword>
<feature type="compositionally biased region" description="Polar residues" evidence="11">
    <location>
        <begin position="64"/>
        <end position="92"/>
    </location>
</feature>
<dbReference type="Proteomes" id="UP001385951">
    <property type="component" value="Unassembled WGS sequence"/>
</dbReference>
<dbReference type="PANTHER" id="PTHR12743">
    <property type="entry name" value="CYTOCHROME C1 HEME LYASE"/>
    <property type="match status" value="1"/>
</dbReference>
<keyword evidence="3 10" id="KW-0349">Heme</keyword>
<dbReference type="EMBL" id="JASBNA010000017">
    <property type="protein sequence ID" value="KAK7686446.1"/>
    <property type="molecule type" value="Genomic_DNA"/>
</dbReference>
<proteinExistence type="inferred from homology"/>
<keyword evidence="13" id="KW-1185">Reference proteome</keyword>
<evidence type="ECO:0000256" key="6">
    <source>
        <dbReference type="ARBA" id="ARBA00023004"/>
    </source>
</evidence>
<feature type="compositionally biased region" description="Polar residues" evidence="11">
    <location>
        <begin position="1"/>
        <end position="12"/>
    </location>
</feature>
<evidence type="ECO:0000256" key="10">
    <source>
        <dbReference type="RuleBase" id="RU363130"/>
    </source>
</evidence>
<reference evidence="12 13" key="1">
    <citation type="submission" date="2022-09" db="EMBL/GenBank/DDBJ databases">
        <authorList>
            <person name="Palmer J.M."/>
        </authorList>
    </citation>
    <scope>NUCLEOTIDE SEQUENCE [LARGE SCALE GENOMIC DNA]</scope>
    <source>
        <strain evidence="12 13">DSM 7382</strain>
    </source>
</reference>
<dbReference type="InterPro" id="IPR000511">
    <property type="entry name" value="Holocyt_c/c1_synthase"/>
</dbReference>
<dbReference type="GO" id="GO:0046872">
    <property type="term" value="F:metal ion binding"/>
    <property type="evidence" value="ECO:0007669"/>
    <property type="project" value="UniProtKB-KW"/>
</dbReference>